<evidence type="ECO:0000256" key="9">
    <source>
        <dbReference type="ARBA" id="ARBA00061532"/>
    </source>
</evidence>
<evidence type="ECO:0000256" key="4">
    <source>
        <dbReference type="ARBA" id="ARBA00022960"/>
    </source>
</evidence>
<keyword evidence="7 10" id="KW-0472">Membrane</keyword>
<feature type="transmembrane region" description="Helical" evidence="10">
    <location>
        <begin position="318"/>
        <end position="341"/>
    </location>
</feature>
<feature type="transmembrane region" description="Helical" evidence="10">
    <location>
        <begin position="137"/>
        <end position="158"/>
    </location>
</feature>
<keyword evidence="6 10" id="KW-1133">Transmembrane helix</keyword>
<dbReference type="GO" id="GO:0009252">
    <property type="term" value="P:peptidoglycan biosynthetic process"/>
    <property type="evidence" value="ECO:0007669"/>
    <property type="project" value="UniProtKB-UniRule"/>
</dbReference>
<dbReference type="Pfam" id="PF03023">
    <property type="entry name" value="MurJ"/>
    <property type="match status" value="1"/>
</dbReference>
<feature type="transmembrane region" description="Helical" evidence="10">
    <location>
        <begin position="275"/>
        <end position="297"/>
    </location>
</feature>
<feature type="transmembrane region" description="Helical" evidence="10">
    <location>
        <begin position="237"/>
        <end position="263"/>
    </location>
</feature>
<keyword evidence="2 10" id="KW-1003">Cell membrane</keyword>
<organism evidence="12">
    <name type="scientific">Thermodesulfobacterium geofontis</name>
    <dbReference type="NCBI Taxonomy" id="1295609"/>
    <lineage>
        <taxon>Bacteria</taxon>
        <taxon>Pseudomonadati</taxon>
        <taxon>Thermodesulfobacteriota</taxon>
        <taxon>Thermodesulfobacteria</taxon>
        <taxon>Thermodesulfobacteriales</taxon>
        <taxon>Thermodesulfobacteriaceae</taxon>
        <taxon>Thermodesulfobacterium</taxon>
    </lineage>
</organism>
<dbReference type="PANTHER" id="PTHR47019">
    <property type="entry name" value="LIPID II FLIPPASE MURJ"/>
    <property type="match status" value="1"/>
</dbReference>
<protein>
    <recommendedName>
        <fullName evidence="10">Probable lipid II flippase MurJ</fullName>
    </recommendedName>
</protein>
<feature type="transmembrane region" description="Helical" evidence="10">
    <location>
        <begin position="416"/>
        <end position="436"/>
    </location>
</feature>
<evidence type="ECO:0000256" key="6">
    <source>
        <dbReference type="ARBA" id="ARBA00022989"/>
    </source>
</evidence>
<evidence type="ECO:0000256" key="1">
    <source>
        <dbReference type="ARBA" id="ARBA00004651"/>
    </source>
</evidence>
<evidence type="ECO:0000256" key="7">
    <source>
        <dbReference type="ARBA" id="ARBA00023136"/>
    </source>
</evidence>
<feature type="transmembrane region" description="Helical" evidence="10">
    <location>
        <begin position="390"/>
        <end position="410"/>
    </location>
</feature>
<dbReference type="GO" id="GO:0005886">
    <property type="term" value="C:plasma membrane"/>
    <property type="evidence" value="ECO:0007669"/>
    <property type="project" value="UniProtKB-SubCell"/>
</dbReference>
<evidence type="ECO:0000256" key="3">
    <source>
        <dbReference type="ARBA" id="ARBA00022692"/>
    </source>
</evidence>
<dbReference type="InterPro" id="IPR051050">
    <property type="entry name" value="Lipid_II_flippase_MurJ/MviN"/>
</dbReference>
<evidence type="ECO:0000256" key="11">
    <source>
        <dbReference type="PIRNR" id="PIRNR002869"/>
    </source>
</evidence>
<evidence type="ECO:0000313" key="12">
    <source>
        <dbReference type="EMBL" id="HGU16235.1"/>
    </source>
</evidence>
<dbReference type="UniPathway" id="UPA00219"/>
<dbReference type="PRINTS" id="PR01806">
    <property type="entry name" value="VIRFACTRMVIN"/>
</dbReference>
<feature type="transmembrane region" description="Helical" evidence="10">
    <location>
        <begin position="361"/>
        <end position="383"/>
    </location>
</feature>
<keyword evidence="10 11" id="KW-0813">Transport</keyword>
<feature type="transmembrane region" description="Helical" evidence="10">
    <location>
        <begin position="193"/>
        <end position="216"/>
    </location>
</feature>
<accession>A0A7V4JRB5</accession>
<reference evidence="12" key="1">
    <citation type="journal article" date="2020" name="mSystems">
        <title>Genome- and Community-Level Interaction Insights into Carbon Utilization and Element Cycling Functions of Hydrothermarchaeota in Hydrothermal Sediment.</title>
        <authorList>
            <person name="Zhou Z."/>
            <person name="Liu Y."/>
            <person name="Xu W."/>
            <person name="Pan J."/>
            <person name="Luo Z.H."/>
            <person name="Li M."/>
        </authorList>
    </citation>
    <scope>NUCLEOTIDE SEQUENCE [LARGE SCALE GENOMIC DNA]</scope>
    <source>
        <strain evidence="12">SpSt-711</strain>
    </source>
</reference>
<comment type="function">
    <text evidence="8 10 11">Involved in peptidoglycan biosynthesis. Transports lipid-linked peptidoglycan precursors from the inner to the outer leaflet of the cytoplasmic membrane.</text>
</comment>
<dbReference type="GO" id="GO:0008360">
    <property type="term" value="P:regulation of cell shape"/>
    <property type="evidence" value="ECO:0007669"/>
    <property type="project" value="UniProtKB-UniRule"/>
</dbReference>
<dbReference type="PANTHER" id="PTHR47019:SF1">
    <property type="entry name" value="LIPID II FLIPPASE MURJ"/>
    <property type="match status" value="1"/>
</dbReference>
<keyword evidence="10 11" id="KW-0961">Cell wall biogenesis/degradation</keyword>
<evidence type="ECO:0000256" key="8">
    <source>
        <dbReference type="ARBA" id="ARBA00060041"/>
    </source>
</evidence>
<feature type="transmembrane region" description="Helical" evidence="10">
    <location>
        <begin position="481"/>
        <end position="500"/>
    </location>
</feature>
<evidence type="ECO:0000256" key="10">
    <source>
        <dbReference type="HAMAP-Rule" id="MF_02078"/>
    </source>
</evidence>
<comment type="subcellular location">
    <subcellularLocation>
        <location evidence="1 10">Cell membrane</location>
        <topology evidence="1 10">Multi-pass membrane protein</topology>
    </subcellularLocation>
</comment>
<gene>
    <name evidence="10 12" type="primary">murJ</name>
    <name evidence="12" type="ORF">ENU91_06270</name>
</gene>
<comment type="pathway">
    <text evidence="10">Cell wall biogenesis; peptidoglycan biosynthesis.</text>
</comment>
<dbReference type="NCBIfam" id="TIGR01695">
    <property type="entry name" value="murJ_mviN"/>
    <property type="match status" value="1"/>
</dbReference>
<feature type="transmembrane region" description="Helical" evidence="10">
    <location>
        <begin position="448"/>
        <end position="475"/>
    </location>
</feature>
<dbReference type="CDD" id="cd13123">
    <property type="entry name" value="MATE_MurJ_like"/>
    <property type="match status" value="1"/>
</dbReference>
<evidence type="ECO:0000256" key="2">
    <source>
        <dbReference type="ARBA" id="ARBA00022475"/>
    </source>
</evidence>
<sequence>MKKIESITHSATSVTIAVFISRLLGLVREQVLAYFFGAGKSMDAFVVGYRIPNLLRDLFAEGALGSAFVKVFSSELEKEGREKSFKVAQILISNFLIILVIIIFLGIIFANFIVSIIAPEFKKDLYKFILTIRLTQIMMPFLLFISLASILAGMLNSFRIFFLPALSSGLFNLASIIIGVAGYYFLINMAIDPIYAMAVGVTLGGLFQVIFQYPLIKNKGFSFSFSPDFKDEYFKEVLRLMFPVILGLSVVQINIFINTFFATSCGEGAVSWYSYAFRIMYVPLGLFGVGLSQALLPELSRQIARKDFTIAKDTFSRTLIVSLSLSIPSAIGFFMLSYPLIGVLFERGKFTFYDTLKTSQILQIFSLGLPFYGLSKIAVPLFYSLGKTIIPAFGSIIAVITNVVVILLTIKNLGINGVALGTSLSLVFQSLFLLTMAIYKIGVLDFKFILRCLFTLILASLGLIGILEILNIFILGKMLKIFLGIPLGAIIFISICKILGPEETYMFFERFLKPFLRSK</sequence>
<keyword evidence="5 10" id="KW-0573">Peptidoglycan synthesis</keyword>
<dbReference type="HAMAP" id="MF_02078">
    <property type="entry name" value="MurJ_MviN"/>
    <property type="match status" value="1"/>
</dbReference>
<dbReference type="InterPro" id="IPR004268">
    <property type="entry name" value="MurJ"/>
</dbReference>
<proteinExistence type="inferred from homology"/>
<dbReference type="GO" id="GO:0034204">
    <property type="term" value="P:lipid translocation"/>
    <property type="evidence" value="ECO:0007669"/>
    <property type="project" value="TreeGrafter"/>
</dbReference>
<comment type="caution">
    <text evidence="12">The sequence shown here is derived from an EMBL/GenBank/DDBJ whole genome shotgun (WGS) entry which is preliminary data.</text>
</comment>
<dbReference type="EMBL" id="DTEI01000109">
    <property type="protein sequence ID" value="HGU16235.1"/>
    <property type="molecule type" value="Genomic_DNA"/>
</dbReference>
<evidence type="ECO:0000256" key="5">
    <source>
        <dbReference type="ARBA" id="ARBA00022984"/>
    </source>
</evidence>
<dbReference type="PIRSF" id="PIRSF002869">
    <property type="entry name" value="MviN"/>
    <property type="match status" value="1"/>
</dbReference>
<dbReference type="AlphaFoldDB" id="A0A7V4JRB5"/>
<keyword evidence="3 10" id="KW-0812">Transmembrane</keyword>
<name>A0A7V4JRB5_9BACT</name>
<comment type="similarity">
    <text evidence="9 10 11">Belongs to the MurJ/MviN family.</text>
</comment>
<feature type="transmembrane region" description="Helical" evidence="10">
    <location>
        <begin position="170"/>
        <end position="187"/>
    </location>
</feature>
<keyword evidence="4 10" id="KW-0133">Cell shape</keyword>
<feature type="transmembrane region" description="Helical" evidence="10">
    <location>
        <begin position="91"/>
        <end position="117"/>
    </location>
</feature>
<dbReference type="GO" id="GO:0015648">
    <property type="term" value="F:lipid-linked peptidoglycan transporter activity"/>
    <property type="evidence" value="ECO:0007669"/>
    <property type="project" value="UniProtKB-UniRule"/>
</dbReference>
<dbReference type="GO" id="GO:0071555">
    <property type="term" value="P:cell wall organization"/>
    <property type="evidence" value="ECO:0007669"/>
    <property type="project" value="UniProtKB-UniRule"/>
</dbReference>